<organism evidence="12 13">
    <name type="scientific">Roseiterribacter gracilis</name>
    <dbReference type="NCBI Taxonomy" id="2812848"/>
    <lineage>
        <taxon>Bacteria</taxon>
        <taxon>Pseudomonadati</taxon>
        <taxon>Pseudomonadota</taxon>
        <taxon>Alphaproteobacteria</taxon>
        <taxon>Rhodospirillales</taxon>
        <taxon>Roseiterribacteraceae</taxon>
        <taxon>Roseiterribacter</taxon>
    </lineage>
</organism>
<feature type="binding site" evidence="9">
    <location>
        <position position="244"/>
    </location>
    <ligand>
        <name>Zn(2+)</name>
        <dbReference type="ChEBI" id="CHEBI:29105"/>
        <label>1</label>
    </ligand>
</feature>
<feature type="domain" description="Amidohydrolase-related" evidence="11">
    <location>
        <begin position="12"/>
        <end position="300"/>
    </location>
</feature>
<feature type="binding site" evidence="9">
    <location>
        <position position="42"/>
    </location>
    <ligand>
        <name>substrate</name>
    </ligand>
</feature>
<accession>A0A8S8X7E6</accession>
<feature type="binding site" evidence="9">
    <location>
        <position position="14"/>
    </location>
    <ligand>
        <name>Zn(2+)</name>
        <dbReference type="ChEBI" id="CHEBI:29105"/>
        <label>1</label>
    </ligand>
</feature>
<evidence type="ECO:0000256" key="9">
    <source>
        <dbReference type="HAMAP-Rule" id="MF_00219"/>
    </source>
</evidence>
<dbReference type="InterPro" id="IPR032466">
    <property type="entry name" value="Metal_Hydrolase"/>
</dbReference>
<dbReference type="GO" id="GO:0005829">
    <property type="term" value="C:cytosol"/>
    <property type="evidence" value="ECO:0007669"/>
    <property type="project" value="TreeGrafter"/>
</dbReference>
<evidence type="ECO:0000256" key="6">
    <source>
        <dbReference type="ARBA" id="ARBA00022801"/>
    </source>
</evidence>
<dbReference type="InterPro" id="IPR006680">
    <property type="entry name" value="Amidohydro-rel"/>
</dbReference>
<protein>
    <recommendedName>
        <fullName evidence="4 9">Dihydroorotase</fullName>
        <shortName evidence="9">DHOase</shortName>
        <ecNumber evidence="4 9">3.5.2.3</ecNumber>
    </recommendedName>
</protein>
<dbReference type="GO" id="GO:0044205">
    <property type="term" value="P:'de novo' UMP biosynthetic process"/>
    <property type="evidence" value="ECO:0007669"/>
    <property type="project" value="UniProtKB-UniRule"/>
</dbReference>
<dbReference type="CDD" id="cd01294">
    <property type="entry name" value="DHOase"/>
    <property type="match status" value="1"/>
</dbReference>
<keyword evidence="13" id="KW-1185">Reference proteome</keyword>
<comment type="similarity">
    <text evidence="3 9 10">Belongs to the metallo-dependent hydrolases superfamily. DHOase family. Class II DHOase subfamily.</text>
</comment>
<dbReference type="GO" id="GO:0006207">
    <property type="term" value="P:'de novo' pyrimidine nucleobase biosynthetic process"/>
    <property type="evidence" value="ECO:0007669"/>
    <property type="project" value="TreeGrafter"/>
</dbReference>
<dbReference type="PANTHER" id="PTHR43137:SF1">
    <property type="entry name" value="DIHYDROOROTASE"/>
    <property type="match status" value="1"/>
</dbReference>
<dbReference type="InterPro" id="IPR004721">
    <property type="entry name" value="DHOdimr"/>
</dbReference>
<feature type="binding site" evidence="9">
    <location>
        <position position="133"/>
    </location>
    <ligand>
        <name>Zn(2+)</name>
        <dbReference type="ChEBI" id="CHEBI:29105"/>
        <label>2</label>
    </ligand>
</feature>
<feature type="binding site" description="via carbamate group" evidence="9">
    <location>
        <position position="96"/>
    </location>
    <ligand>
        <name>Zn(2+)</name>
        <dbReference type="ChEBI" id="CHEBI:29105"/>
        <label>1</label>
    </ligand>
</feature>
<evidence type="ECO:0000259" key="11">
    <source>
        <dbReference type="Pfam" id="PF01979"/>
    </source>
</evidence>
<feature type="active site" evidence="9">
    <location>
        <position position="244"/>
    </location>
</feature>
<dbReference type="GO" id="GO:0008270">
    <property type="term" value="F:zinc ion binding"/>
    <property type="evidence" value="ECO:0007669"/>
    <property type="project" value="UniProtKB-UniRule"/>
</dbReference>
<dbReference type="NCBIfam" id="TIGR00856">
    <property type="entry name" value="pyrC_dimer"/>
    <property type="match status" value="1"/>
</dbReference>
<dbReference type="Pfam" id="PF01979">
    <property type="entry name" value="Amidohydro_1"/>
    <property type="match status" value="1"/>
</dbReference>
<dbReference type="EC" id="3.5.2.3" evidence="4 9"/>
<feature type="binding site" evidence="9">
    <location>
        <position position="133"/>
    </location>
    <ligand>
        <name>substrate</name>
    </ligand>
</feature>
<sequence>MTDKLTIRQPDDWHLHIRDGAMLRAVLPYTAAQFGRAIIMPNLRPPVIDAARARAYHDEIVAALPAGSAFKPLMVAYLTDGTDAAQLEDKIFTAAKLYPAHATTNSAHGVTDIAKIRPVLERMEKIGLPLLVHGEVTDHDVDVFDREAVFLDKILTPLRRAHPGLKIVLEHVTTREGVAWVREAEGPTAGTITAHHLLIDRNTMLVGGIRPHMYCLPVAKRATHKAALLEAATSGDGKFFLGTDSAPHPIAEKESACGCAGIFTAPTAIELYAEAFDSQGKLDRLEEFASLAGPRFYGLPVNEARVTLIRKATAVPARIDVTAEIAVHPFRGGETVAWSLERA</sequence>
<dbReference type="EMBL" id="BOPV01000001">
    <property type="protein sequence ID" value="GIL38304.1"/>
    <property type="molecule type" value="Genomic_DNA"/>
</dbReference>
<dbReference type="PROSITE" id="PS00483">
    <property type="entry name" value="DIHYDROOROTASE_2"/>
    <property type="match status" value="1"/>
</dbReference>
<comment type="caution">
    <text evidence="12">The sequence shown here is derived from an EMBL/GenBank/DDBJ whole genome shotgun (WGS) entry which is preliminary data.</text>
</comment>
<comment type="subunit">
    <text evidence="9">Homodimer.</text>
</comment>
<feature type="binding site" evidence="9">
    <location>
        <position position="260"/>
    </location>
    <ligand>
        <name>substrate</name>
    </ligand>
</feature>
<keyword evidence="5 9" id="KW-0479">Metal-binding</keyword>
<feature type="binding site" evidence="9">
    <location>
        <position position="16"/>
    </location>
    <ligand>
        <name>Zn(2+)</name>
        <dbReference type="ChEBI" id="CHEBI:29105"/>
        <label>1</label>
    </ligand>
</feature>
<evidence type="ECO:0000256" key="2">
    <source>
        <dbReference type="ARBA" id="ARBA00004880"/>
    </source>
</evidence>
<keyword evidence="8 9" id="KW-0665">Pyrimidine biosynthesis</keyword>
<dbReference type="RefSeq" id="WP_420241281.1">
    <property type="nucleotide sequence ID" value="NZ_BOPV01000001.1"/>
</dbReference>
<dbReference type="PANTHER" id="PTHR43137">
    <property type="entry name" value="DIHYDROOROTASE"/>
    <property type="match status" value="1"/>
</dbReference>
<evidence type="ECO:0000256" key="4">
    <source>
        <dbReference type="ARBA" id="ARBA00012860"/>
    </source>
</evidence>
<feature type="binding site" description="via carbamate group" evidence="9">
    <location>
        <position position="96"/>
    </location>
    <ligand>
        <name>Zn(2+)</name>
        <dbReference type="ChEBI" id="CHEBI:29105"/>
        <label>2</label>
    </ligand>
</feature>
<evidence type="ECO:0000256" key="5">
    <source>
        <dbReference type="ARBA" id="ARBA00022723"/>
    </source>
</evidence>
<evidence type="ECO:0000256" key="3">
    <source>
        <dbReference type="ARBA" id="ARBA00005631"/>
    </source>
</evidence>
<comment type="caution">
    <text evidence="9">Lacks conserved residue(s) required for the propagation of feature annotation.</text>
</comment>
<evidence type="ECO:0000256" key="1">
    <source>
        <dbReference type="ARBA" id="ARBA00002368"/>
    </source>
</evidence>
<dbReference type="GO" id="GO:0004151">
    <property type="term" value="F:dihydroorotase activity"/>
    <property type="evidence" value="ECO:0007669"/>
    <property type="project" value="UniProtKB-UniRule"/>
</dbReference>
<evidence type="ECO:0000256" key="10">
    <source>
        <dbReference type="RuleBase" id="RU003440"/>
    </source>
</evidence>
<evidence type="ECO:0000313" key="12">
    <source>
        <dbReference type="EMBL" id="GIL38304.1"/>
    </source>
</evidence>
<evidence type="ECO:0000256" key="7">
    <source>
        <dbReference type="ARBA" id="ARBA00022833"/>
    </source>
</evidence>
<reference evidence="12" key="1">
    <citation type="submission" date="2021-02" db="EMBL/GenBank/DDBJ databases">
        <title>Genome sequence of Rhodospirillales sp. strain TMPK1 isolated from soil.</title>
        <authorList>
            <person name="Nakai R."/>
            <person name="Kusada H."/>
            <person name="Tamaki H."/>
        </authorList>
    </citation>
    <scope>NUCLEOTIDE SEQUENCE</scope>
    <source>
        <strain evidence="12">TMPK1</strain>
    </source>
</reference>
<gene>
    <name evidence="12" type="primary">pyrC_2</name>
    <name evidence="9" type="synonym">pyrC</name>
    <name evidence="12" type="ORF">TMPK1_05410</name>
</gene>
<dbReference type="AlphaFoldDB" id="A0A8S8X7E6"/>
<dbReference type="HAMAP" id="MF_00219">
    <property type="entry name" value="PyrC_classII"/>
    <property type="match status" value="1"/>
</dbReference>
<keyword evidence="6 9" id="KW-0378">Hydrolase</keyword>
<evidence type="ECO:0000313" key="13">
    <source>
        <dbReference type="Proteomes" id="UP000681075"/>
    </source>
</evidence>
<feature type="binding site" evidence="9">
    <location>
        <position position="248"/>
    </location>
    <ligand>
        <name>substrate</name>
    </ligand>
</feature>
<name>A0A8S8X7E6_9PROT</name>
<keyword evidence="7 9" id="KW-0862">Zinc</keyword>
<dbReference type="InterPro" id="IPR002195">
    <property type="entry name" value="Dihydroorotase_CS"/>
</dbReference>
<feature type="binding site" evidence="9">
    <location>
        <position position="216"/>
    </location>
    <ligand>
        <name>substrate</name>
    </ligand>
</feature>
<dbReference type="PROSITE" id="PS00482">
    <property type="entry name" value="DIHYDROOROTASE_1"/>
    <property type="match status" value="1"/>
</dbReference>
<dbReference type="Gene3D" id="3.20.20.140">
    <property type="entry name" value="Metal-dependent hydrolases"/>
    <property type="match status" value="1"/>
</dbReference>
<feature type="modified residue" description="N6-carboxylysine" evidence="9">
    <location>
        <position position="96"/>
    </location>
</feature>
<feature type="binding site" evidence="9">
    <location>
        <position position="171"/>
    </location>
    <ligand>
        <name>Zn(2+)</name>
        <dbReference type="ChEBI" id="CHEBI:29105"/>
        <label>2</label>
    </ligand>
</feature>
<comment type="pathway">
    <text evidence="2 9 10">Pyrimidine metabolism; UMP biosynthesis via de novo pathway; (S)-dihydroorotate from bicarbonate: step 3/3.</text>
</comment>
<dbReference type="SUPFAM" id="SSF51556">
    <property type="entry name" value="Metallo-dependent hydrolases"/>
    <property type="match status" value="1"/>
</dbReference>
<comment type="function">
    <text evidence="1 9">Catalyzes the reversible cyclization of carbamoyl aspartate to dihydroorotate.</text>
</comment>
<dbReference type="PIRSF" id="PIRSF001237">
    <property type="entry name" value="DHOdimr"/>
    <property type="match status" value="1"/>
</dbReference>
<comment type="catalytic activity">
    <reaction evidence="9 10">
        <text>(S)-dihydroorotate + H2O = N-carbamoyl-L-aspartate + H(+)</text>
        <dbReference type="Rhea" id="RHEA:24296"/>
        <dbReference type="ChEBI" id="CHEBI:15377"/>
        <dbReference type="ChEBI" id="CHEBI:15378"/>
        <dbReference type="ChEBI" id="CHEBI:30864"/>
        <dbReference type="ChEBI" id="CHEBI:32814"/>
        <dbReference type="EC" id="3.5.2.3"/>
    </reaction>
</comment>
<evidence type="ECO:0000256" key="8">
    <source>
        <dbReference type="ARBA" id="ARBA00022975"/>
    </source>
</evidence>
<comment type="cofactor">
    <cofactor evidence="9 10">
        <name>Zn(2+)</name>
        <dbReference type="ChEBI" id="CHEBI:29105"/>
    </cofactor>
    <text evidence="9 10">Binds 2 Zn(2+) ions per subunit.</text>
</comment>
<dbReference type="Proteomes" id="UP000681075">
    <property type="component" value="Unassembled WGS sequence"/>
</dbReference>
<proteinExistence type="inferred from homology"/>